<dbReference type="Proteomes" id="UP001458880">
    <property type="component" value="Unassembled WGS sequence"/>
</dbReference>
<keyword evidence="5" id="KW-0552">Olfaction</keyword>
<dbReference type="GO" id="GO:0005549">
    <property type="term" value="F:odorant binding"/>
    <property type="evidence" value="ECO:0007669"/>
    <property type="project" value="InterPro"/>
</dbReference>
<dbReference type="EMBL" id="JASPKY010000828">
    <property type="protein sequence ID" value="KAK9681290.1"/>
    <property type="molecule type" value="Genomic_DNA"/>
</dbReference>
<organism evidence="10 11">
    <name type="scientific">Popillia japonica</name>
    <name type="common">Japanese beetle</name>
    <dbReference type="NCBI Taxonomy" id="7064"/>
    <lineage>
        <taxon>Eukaryota</taxon>
        <taxon>Metazoa</taxon>
        <taxon>Ecdysozoa</taxon>
        <taxon>Arthropoda</taxon>
        <taxon>Hexapoda</taxon>
        <taxon>Insecta</taxon>
        <taxon>Pterygota</taxon>
        <taxon>Neoptera</taxon>
        <taxon>Endopterygota</taxon>
        <taxon>Coleoptera</taxon>
        <taxon>Polyphaga</taxon>
        <taxon>Scarabaeiformia</taxon>
        <taxon>Scarabaeidae</taxon>
        <taxon>Rutelinae</taxon>
        <taxon>Popillia</taxon>
    </lineage>
</organism>
<keyword evidence="8 10" id="KW-0675">Receptor</keyword>
<evidence type="ECO:0000256" key="6">
    <source>
        <dbReference type="ARBA" id="ARBA00022989"/>
    </source>
</evidence>
<keyword evidence="7" id="KW-0472">Membrane</keyword>
<dbReference type="GO" id="GO:0005886">
    <property type="term" value="C:plasma membrane"/>
    <property type="evidence" value="ECO:0007669"/>
    <property type="project" value="UniProtKB-SubCell"/>
</dbReference>
<evidence type="ECO:0000256" key="2">
    <source>
        <dbReference type="ARBA" id="ARBA00022475"/>
    </source>
</evidence>
<keyword evidence="2" id="KW-1003">Cell membrane</keyword>
<name>A0AAW1HWW1_POPJA</name>
<evidence type="ECO:0000313" key="11">
    <source>
        <dbReference type="Proteomes" id="UP001458880"/>
    </source>
</evidence>
<reference evidence="10 11" key="1">
    <citation type="journal article" date="2024" name="BMC Genomics">
        <title>De novo assembly and annotation of Popillia japonica's genome with initial clues to its potential as an invasive pest.</title>
        <authorList>
            <person name="Cucini C."/>
            <person name="Boschi S."/>
            <person name="Funari R."/>
            <person name="Cardaioli E."/>
            <person name="Iannotti N."/>
            <person name="Marturano G."/>
            <person name="Paoli F."/>
            <person name="Bruttini M."/>
            <person name="Carapelli A."/>
            <person name="Frati F."/>
            <person name="Nardi F."/>
        </authorList>
    </citation>
    <scope>NUCLEOTIDE SEQUENCE [LARGE SCALE GENOMIC DNA]</scope>
    <source>
        <strain evidence="10">DMR45628</strain>
    </source>
</reference>
<proteinExistence type="predicted"/>
<accession>A0AAW1HWW1</accession>
<evidence type="ECO:0000256" key="5">
    <source>
        <dbReference type="ARBA" id="ARBA00022725"/>
    </source>
</evidence>
<evidence type="ECO:0000256" key="3">
    <source>
        <dbReference type="ARBA" id="ARBA00022606"/>
    </source>
</evidence>
<evidence type="ECO:0000256" key="8">
    <source>
        <dbReference type="ARBA" id="ARBA00023170"/>
    </source>
</evidence>
<keyword evidence="6" id="KW-1133">Transmembrane helix</keyword>
<dbReference type="GO" id="GO:0004984">
    <property type="term" value="F:olfactory receptor activity"/>
    <property type="evidence" value="ECO:0007669"/>
    <property type="project" value="InterPro"/>
</dbReference>
<evidence type="ECO:0000256" key="1">
    <source>
        <dbReference type="ARBA" id="ARBA00004651"/>
    </source>
</evidence>
<gene>
    <name evidence="10" type="ORF">QE152_g38423</name>
</gene>
<sequence length="182" mass="21134">MFKSSSIIDACYLSKWYELCHPSQKTFQLIMERAKHPVQVELKWYELCHPSQKTFQLIMERAKHPVQVELYQYVSISLESLGVGERDLANILTIVVYASVTFAQIAIYHWLGNEVIFMSSNIVEACYLSKWYNINTKAQKSLLLLMERAKRPLVIEVYKLIFISLESLAVVCSHWIPVLSTK</sequence>
<keyword evidence="9" id="KW-0807">Transducer</keyword>
<dbReference type="GO" id="GO:0007165">
    <property type="term" value="P:signal transduction"/>
    <property type="evidence" value="ECO:0007669"/>
    <property type="project" value="UniProtKB-KW"/>
</dbReference>
<evidence type="ECO:0000256" key="9">
    <source>
        <dbReference type="ARBA" id="ARBA00023224"/>
    </source>
</evidence>
<dbReference type="AlphaFoldDB" id="A0AAW1HWW1"/>
<keyword evidence="4" id="KW-0812">Transmembrane</keyword>
<keyword evidence="3" id="KW-0716">Sensory transduction</keyword>
<protein>
    <submittedName>
        <fullName evidence="10">7tm Odorant receptor</fullName>
    </submittedName>
</protein>
<evidence type="ECO:0000313" key="10">
    <source>
        <dbReference type="EMBL" id="KAK9681290.1"/>
    </source>
</evidence>
<dbReference type="PANTHER" id="PTHR21137">
    <property type="entry name" value="ODORANT RECEPTOR"/>
    <property type="match status" value="1"/>
</dbReference>
<dbReference type="PANTHER" id="PTHR21137:SF35">
    <property type="entry name" value="ODORANT RECEPTOR 19A-RELATED"/>
    <property type="match status" value="1"/>
</dbReference>
<comment type="subcellular location">
    <subcellularLocation>
        <location evidence="1">Cell membrane</location>
        <topology evidence="1">Multi-pass membrane protein</topology>
    </subcellularLocation>
</comment>
<dbReference type="InterPro" id="IPR004117">
    <property type="entry name" value="7tm6_olfct_rcpt"/>
</dbReference>
<comment type="caution">
    <text evidence="10">The sequence shown here is derived from an EMBL/GenBank/DDBJ whole genome shotgun (WGS) entry which is preliminary data.</text>
</comment>
<dbReference type="Pfam" id="PF02949">
    <property type="entry name" value="7tm_6"/>
    <property type="match status" value="1"/>
</dbReference>
<evidence type="ECO:0000256" key="7">
    <source>
        <dbReference type="ARBA" id="ARBA00023136"/>
    </source>
</evidence>
<keyword evidence="11" id="KW-1185">Reference proteome</keyword>
<evidence type="ECO:0000256" key="4">
    <source>
        <dbReference type="ARBA" id="ARBA00022692"/>
    </source>
</evidence>